<evidence type="ECO:0000313" key="2">
    <source>
        <dbReference type="Proteomes" id="UP000545507"/>
    </source>
</evidence>
<organism evidence="1 2">
    <name type="scientific">Hydrogenophaga aromaticivorans</name>
    <dbReference type="NCBI Taxonomy" id="2610898"/>
    <lineage>
        <taxon>Bacteria</taxon>
        <taxon>Pseudomonadati</taxon>
        <taxon>Pseudomonadota</taxon>
        <taxon>Betaproteobacteria</taxon>
        <taxon>Burkholderiales</taxon>
        <taxon>Comamonadaceae</taxon>
        <taxon>Hydrogenophaga</taxon>
    </lineage>
</organism>
<gene>
    <name evidence="1" type="ORF">F3K02_04110</name>
</gene>
<name>A0A7Y8GUN0_9BURK</name>
<reference evidence="1 2" key="1">
    <citation type="submission" date="2019-09" db="EMBL/GenBank/DDBJ databases">
        <title>Hydrogenophaga aromatica sp. nov., isolated from a para-xylene-degrading enrichment culture.</title>
        <authorList>
            <person name="Tancsics A."/>
            <person name="Banerjee S."/>
        </authorList>
    </citation>
    <scope>NUCLEOTIDE SEQUENCE [LARGE SCALE GENOMIC DNA]</scope>
    <source>
        <strain evidence="1 2">D2P1</strain>
    </source>
</reference>
<protein>
    <submittedName>
        <fullName evidence="1">Uncharacterized protein</fullName>
    </submittedName>
</protein>
<evidence type="ECO:0000313" key="1">
    <source>
        <dbReference type="EMBL" id="NWF44439.1"/>
    </source>
</evidence>
<dbReference type="EMBL" id="VYGV01000005">
    <property type="protein sequence ID" value="NWF44439.1"/>
    <property type="molecule type" value="Genomic_DNA"/>
</dbReference>
<comment type="caution">
    <text evidence="1">The sequence shown here is derived from an EMBL/GenBank/DDBJ whole genome shotgun (WGS) entry which is preliminary data.</text>
</comment>
<keyword evidence="2" id="KW-1185">Reference proteome</keyword>
<dbReference type="RefSeq" id="WP_177133619.1">
    <property type="nucleotide sequence ID" value="NZ_VYGV01000005.1"/>
</dbReference>
<proteinExistence type="predicted"/>
<accession>A0A7Y8GUN0</accession>
<dbReference type="Proteomes" id="UP000545507">
    <property type="component" value="Unassembled WGS sequence"/>
</dbReference>
<dbReference type="AlphaFoldDB" id="A0A7Y8GUN0"/>
<sequence length="243" mass="27492">MVFLVDLLRWVALTERLGVQEALNDMLLRLDANCQIRMYLAWEFQPIELIEHQVFGLDRPDATDEAEAFINGVYRYRFSPSVVSVFTSRPVRRPLPDGVSPGRSAALFRFRRALQDEFTVSDLDSTLSMNNGDGMASLLDLPHSQWVVMAIRGEDAHALWGASEHFDSVQTFNDLCAFARNLPEGQRIPWAKRPKYRALLLERKAQLGGVKDADGVIAKELGISPQAVRDQLKIARQPVKRKT</sequence>